<comment type="caution">
    <text evidence="7">The sequence shown here is derived from an EMBL/GenBank/DDBJ whole genome shotgun (WGS) entry which is preliminary data.</text>
</comment>
<comment type="similarity">
    <text evidence="1 4">Belongs to the D-isomer specific 2-hydroxyacid dehydrogenase family.</text>
</comment>
<name>A0A9X3LFJ1_9BACL</name>
<protein>
    <submittedName>
        <fullName evidence="7">D-2-hydroxyacid dehydrogenase</fullName>
    </submittedName>
</protein>
<dbReference type="SUPFAM" id="SSF52283">
    <property type="entry name" value="Formate/glycerate dehydrogenase catalytic domain-like"/>
    <property type="match status" value="1"/>
</dbReference>
<dbReference type="Pfam" id="PF02826">
    <property type="entry name" value="2-Hacid_dh_C"/>
    <property type="match status" value="1"/>
</dbReference>
<evidence type="ECO:0000256" key="3">
    <source>
        <dbReference type="ARBA" id="ARBA00023027"/>
    </source>
</evidence>
<evidence type="ECO:0000256" key="4">
    <source>
        <dbReference type="RuleBase" id="RU003719"/>
    </source>
</evidence>
<evidence type="ECO:0000259" key="6">
    <source>
        <dbReference type="Pfam" id="PF02826"/>
    </source>
</evidence>
<evidence type="ECO:0000256" key="2">
    <source>
        <dbReference type="ARBA" id="ARBA00023002"/>
    </source>
</evidence>
<gene>
    <name evidence="7" type="ORF">M9R32_07250</name>
</gene>
<sequence>MTNVLFTFPVKEYLIEELQTEFPEVKFTFSSSKDQDALKSAEVIVTYGEDISVATLDQALALKWLMIASAGLEKMPLSEILKRNIFVTNVKGIHKTPMTESVMAHLLAIKRALPWMYKQQENSEWSKRSGSTELFGSTALIIGPGAIGSEIGRLLQAFGVTTIGCNRSGKNAANMNSMITFDQLSDVLPKVDIVISVLPSTPETIGLLTYDHFVLMKEDAIFMNFGRGDLIKEEQLIQAIQERQISYAVLDVFENEPLDENHPFWKMEGVIVSPHVSSHSSEYVPRALKIFRHNLHEWIEAGTNFQNVIDLEKGY</sequence>
<dbReference type="InterPro" id="IPR006139">
    <property type="entry name" value="D-isomer_2_OHA_DH_cat_dom"/>
</dbReference>
<dbReference type="RefSeq" id="WP_269926066.1">
    <property type="nucleotide sequence ID" value="NZ_JAMKBJ010000005.1"/>
</dbReference>
<reference evidence="7" key="1">
    <citation type="submission" date="2022-05" db="EMBL/GenBank/DDBJ databases">
        <authorList>
            <person name="Colautti A."/>
            <person name="Iacumin L."/>
        </authorList>
    </citation>
    <scope>NUCLEOTIDE SEQUENCE</scope>
    <source>
        <strain evidence="7">SK 55</strain>
    </source>
</reference>
<dbReference type="SUPFAM" id="SSF51735">
    <property type="entry name" value="NAD(P)-binding Rossmann-fold domains"/>
    <property type="match status" value="1"/>
</dbReference>
<feature type="domain" description="D-isomer specific 2-hydroxyacid dehydrogenase NAD-binding" evidence="6">
    <location>
        <begin position="103"/>
        <end position="277"/>
    </location>
</feature>
<dbReference type="EMBL" id="JAMKBJ010000005">
    <property type="protein sequence ID" value="MCZ8536968.1"/>
    <property type="molecule type" value="Genomic_DNA"/>
</dbReference>
<dbReference type="CDD" id="cd05300">
    <property type="entry name" value="2-Hacid_dh_1"/>
    <property type="match status" value="1"/>
</dbReference>
<evidence type="ECO:0000313" key="7">
    <source>
        <dbReference type="EMBL" id="MCZ8536968.1"/>
    </source>
</evidence>
<evidence type="ECO:0000256" key="1">
    <source>
        <dbReference type="ARBA" id="ARBA00005854"/>
    </source>
</evidence>
<evidence type="ECO:0000313" key="8">
    <source>
        <dbReference type="Proteomes" id="UP001152173"/>
    </source>
</evidence>
<dbReference type="PANTHER" id="PTHR43333:SF1">
    <property type="entry name" value="D-ISOMER SPECIFIC 2-HYDROXYACID DEHYDROGENASE NAD-BINDING DOMAIN-CONTAINING PROTEIN"/>
    <property type="match status" value="1"/>
</dbReference>
<dbReference type="GO" id="GO:0016616">
    <property type="term" value="F:oxidoreductase activity, acting on the CH-OH group of donors, NAD or NADP as acceptor"/>
    <property type="evidence" value="ECO:0007669"/>
    <property type="project" value="InterPro"/>
</dbReference>
<dbReference type="GO" id="GO:0051287">
    <property type="term" value="F:NAD binding"/>
    <property type="evidence" value="ECO:0007669"/>
    <property type="project" value="InterPro"/>
</dbReference>
<evidence type="ECO:0000259" key="5">
    <source>
        <dbReference type="Pfam" id="PF00389"/>
    </source>
</evidence>
<feature type="domain" description="D-isomer specific 2-hydroxyacid dehydrogenase catalytic" evidence="5">
    <location>
        <begin position="4"/>
        <end position="303"/>
    </location>
</feature>
<dbReference type="InterPro" id="IPR036291">
    <property type="entry name" value="NAD(P)-bd_dom_sf"/>
</dbReference>
<dbReference type="Gene3D" id="3.40.50.720">
    <property type="entry name" value="NAD(P)-binding Rossmann-like Domain"/>
    <property type="match status" value="2"/>
</dbReference>
<keyword evidence="8" id="KW-1185">Reference proteome</keyword>
<dbReference type="FunFam" id="3.40.50.720:FF:000363">
    <property type="entry name" value="D-isomer specific 2-hydroxyacid dehydrogenase"/>
    <property type="match status" value="1"/>
</dbReference>
<accession>A0A9X3LFJ1</accession>
<dbReference type="Pfam" id="PF00389">
    <property type="entry name" value="2-Hacid_dh"/>
    <property type="match status" value="1"/>
</dbReference>
<keyword evidence="3" id="KW-0520">NAD</keyword>
<dbReference type="AlphaFoldDB" id="A0A9X3LFJ1"/>
<proteinExistence type="inferred from homology"/>
<dbReference type="PANTHER" id="PTHR43333">
    <property type="entry name" value="2-HACID_DH_C DOMAIN-CONTAINING PROTEIN"/>
    <property type="match status" value="1"/>
</dbReference>
<keyword evidence="2 4" id="KW-0560">Oxidoreductase</keyword>
<organism evidence="7 8">
    <name type="scientific">Paenisporosarcina quisquiliarum</name>
    <dbReference type="NCBI Taxonomy" id="365346"/>
    <lineage>
        <taxon>Bacteria</taxon>
        <taxon>Bacillati</taxon>
        <taxon>Bacillota</taxon>
        <taxon>Bacilli</taxon>
        <taxon>Bacillales</taxon>
        <taxon>Caryophanaceae</taxon>
        <taxon>Paenisporosarcina</taxon>
    </lineage>
</organism>
<dbReference type="Proteomes" id="UP001152173">
    <property type="component" value="Unassembled WGS sequence"/>
</dbReference>
<dbReference type="InterPro" id="IPR006140">
    <property type="entry name" value="D-isomer_DH_NAD-bd"/>
</dbReference>